<feature type="transmembrane region" description="Helical" evidence="3">
    <location>
        <begin position="369"/>
        <end position="387"/>
    </location>
</feature>
<dbReference type="GO" id="GO:0005886">
    <property type="term" value="C:plasma membrane"/>
    <property type="evidence" value="ECO:0007669"/>
    <property type="project" value="TreeGrafter"/>
</dbReference>
<dbReference type="PANTHER" id="PTHR45138:SF9">
    <property type="entry name" value="DIGUANYLATE CYCLASE DGCM-RELATED"/>
    <property type="match status" value="1"/>
</dbReference>
<feature type="chain" id="PRO_5026088429" description="diguanylate cyclase" evidence="4">
    <location>
        <begin position="29"/>
        <end position="562"/>
    </location>
</feature>
<feature type="transmembrane region" description="Helical" evidence="3">
    <location>
        <begin position="305"/>
        <end position="323"/>
    </location>
</feature>
<keyword evidence="3" id="KW-1133">Transmembrane helix</keyword>
<dbReference type="EC" id="2.7.7.65" evidence="1"/>
<dbReference type="InterPro" id="IPR000160">
    <property type="entry name" value="GGDEF_dom"/>
</dbReference>
<keyword evidence="4" id="KW-0732">Signal</keyword>
<sequence length="562" mass="61123">MSGFQIARRFAVLWALVVACLCAPAGYAQTPVPGNSLSTCIARDTGQAATAMLADPAAFDCSTSQTDFGPGDFWAISQPFSRQSTEALPLTVRVASLWQGGLDLHIAYADGHVETIVADARGVTQRIQLGALVEYAIPPRDAPAVRLLWHVRESANMRGILLGARLSDAQASNRANLLSAAIYAGFAGLCLALLIYNFALWGALRHRFQLAYCAMVAALLLYSVSASGAMAWLMPDISNNLRLRVNYFTISLAAAAALQFMRFYFEPHIFAGRMDRLMKLGSIALALGGGAFFLFAPLHVRSMDMLVTALFVGCGLLIPAALWRTFRRRSTYRWLFTFAWAAPVVGVVARSMGNMGLIPWSFWLDNSSIAAMAAEAAISSLAIAYRIRVLSRERDSAIEGEVMARRLADTDPLTGLFNRRAFLVAAIGREGTQQLLLADIDHFKRVNDTLGHDGGDEVLRVFARTLRLCVPPDALVARIGGEEFAIVSDAGDPVEPGDLLAKLRRAPFPFDLRVTASIGTCSGPLTSEADWKRLYRCADEALFEAKASGRDRWRGSDTRFAA</sequence>
<dbReference type="GO" id="GO:0043709">
    <property type="term" value="P:cell adhesion involved in single-species biofilm formation"/>
    <property type="evidence" value="ECO:0007669"/>
    <property type="project" value="TreeGrafter"/>
</dbReference>
<dbReference type="Gene3D" id="3.30.70.270">
    <property type="match status" value="1"/>
</dbReference>
<dbReference type="PANTHER" id="PTHR45138">
    <property type="entry name" value="REGULATORY COMPONENTS OF SENSORY TRANSDUCTION SYSTEM"/>
    <property type="match status" value="1"/>
</dbReference>
<evidence type="ECO:0000256" key="4">
    <source>
        <dbReference type="SAM" id="SignalP"/>
    </source>
</evidence>
<dbReference type="CDD" id="cd01949">
    <property type="entry name" value="GGDEF"/>
    <property type="match status" value="1"/>
</dbReference>
<evidence type="ECO:0000313" key="7">
    <source>
        <dbReference type="Proteomes" id="UP000501568"/>
    </source>
</evidence>
<dbReference type="NCBIfam" id="TIGR00254">
    <property type="entry name" value="GGDEF"/>
    <property type="match status" value="1"/>
</dbReference>
<dbReference type="KEGG" id="spzr:G5C33_15935"/>
<feature type="transmembrane region" description="Helical" evidence="3">
    <location>
        <begin position="335"/>
        <end position="363"/>
    </location>
</feature>
<keyword evidence="7" id="KW-1185">Reference proteome</keyword>
<dbReference type="InterPro" id="IPR029787">
    <property type="entry name" value="Nucleotide_cyclase"/>
</dbReference>
<dbReference type="InterPro" id="IPR043128">
    <property type="entry name" value="Rev_trsase/Diguanyl_cyclase"/>
</dbReference>
<protein>
    <recommendedName>
        <fullName evidence="1">diguanylate cyclase</fullName>
        <ecNumber evidence="1">2.7.7.65</ecNumber>
    </recommendedName>
</protein>
<organism evidence="6 7">
    <name type="scientific">Stakelama tenebrarum</name>
    <dbReference type="NCBI Taxonomy" id="2711215"/>
    <lineage>
        <taxon>Bacteria</taxon>
        <taxon>Pseudomonadati</taxon>
        <taxon>Pseudomonadota</taxon>
        <taxon>Alphaproteobacteria</taxon>
        <taxon>Sphingomonadales</taxon>
        <taxon>Sphingomonadaceae</taxon>
        <taxon>Stakelama</taxon>
    </lineage>
</organism>
<dbReference type="Proteomes" id="UP000501568">
    <property type="component" value="Chromosome"/>
</dbReference>
<dbReference type="Pfam" id="PF07695">
    <property type="entry name" value="7TMR-DISM_7TM"/>
    <property type="match status" value="1"/>
</dbReference>
<evidence type="ECO:0000256" key="2">
    <source>
        <dbReference type="ARBA" id="ARBA00034247"/>
    </source>
</evidence>
<dbReference type="PROSITE" id="PS50887">
    <property type="entry name" value="GGDEF"/>
    <property type="match status" value="1"/>
</dbReference>
<dbReference type="InterPro" id="IPR011623">
    <property type="entry name" value="7TMR_DISM_rcpt_extracell_dom1"/>
</dbReference>
<dbReference type="GO" id="GO:1902201">
    <property type="term" value="P:negative regulation of bacterial-type flagellum-dependent cell motility"/>
    <property type="evidence" value="ECO:0007669"/>
    <property type="project" value="TreeGrafter"/>
</dbReference>
<evidence type="ECO:0000256" key="3">
    <source>
        <dbReference type="SAM" id="Phobius"/>
    </source>
</evidence>
<evidence type="ECO:0000259" key="5">
    <source>
        <dbReference type="PROSITE" id="PS50887"/>
    </source>
</evidence>
<dbReference type="AlphaFoldDB" id="A0A6G6Y8E7"/>
<dbReference type="SUPFAM" id="SSF55073">
    <property type="entry name" value="Nucleotide cyclase"/>
    <property type="match status" value="1"/>
</dbReference>
<dbReference type="RefSeq" id="WP_165328050.1">
    <property type="nucleotide sequence ID" value="NZ_CP049109.1"/>
</dbReference>
<name>A0A6G6Y8E7_9SPHN</name>
<feature type="transmembrane region" description="Helical" evidence="3">
    <location>
        <begin position="245"/>
        <end position="265"/>
    </location>
</feature>
<proteinExistence type="predicted"/>
<feature type="transmembrane region" description="Helical" evidence="3">
    <location>
        <begin position="177"/>
        <end position="198"/>
    </location>
</feature>
<feature type="transmembrane region" description="Helical" evidence="3">
    <location>
        <begin position="277"/>
        <end position="299"/>
    </location>
</feature>
<dbReference type="InterPro" id="IPR050469">
    <property type="entry name" value="Diguanylate_Cyclase"/>
</dbReference>
<accession>A0A6G6Y8E7</accession>
<dbReference type="SMART" id="SM00267">
    <property type="entry name" value="GGDEF"/>
    <property type="match status" value="1"/>
</dbReference>
<feature type="signal peptide" evidence="4">
    <location>
        <begin position="1"/>
        <end position="28"/>
    </location>
</feature>
<reference evidence="6 7" key="1">
    <citation type="submission" date="2020-02" db="EMBL/GenBank/DDBJ databases">
        <authorList>
            <person name="Zheng R.K."/>
            <person name="Sun C.M."/>
        </authorList>
    </citation>
    <scope>NUCLEOTIDE SEQUENCE [LARGE SCALE GENOMIC DNA]</scope>
    <source>
        <strain evidence="7">zrk23</strain>
    </source>
</reference>
<keyword evidence="3" id="KW-0472">Membrane</keyword>
<feature type="domain" description="GGDEF" evidence="5">
    <location>
        <begin position="431"/>
        <end position="558"/>
    </location>
</feature>
<keyword evidence="3" id="KW-0812">Transmembrane</keyword>
<evidence type="ECO:0000256" key="1">
    <source>
        <dbReference type="ARBA" id="ARBA00012528"/>
    </source>
</evidence>
<dbReference type="EMBL" id="CP049109">
    <property type="protein sequence ID" value="QIG81121.1"/>
    <property type="molecule type" value="Genomic_DNA"/>
</dbReference>
<feature type="transmembrane region" description="Helical" evidence="3">
    <location>
        <begin position="210"/>
        <end position="233"/>
    </location>
</feature>
<dbReference type="Pfam" id="PF00990">
    <property type="entry name" value="GGDEF"/>
    <property type="match status" value="1"/>
</dbReference>
<comment type="catalytic activity">
    <reaction evidence="2">
        <text>2 GTP = 3',3'-c-di-GMP + 2 diphosphate</text>
        <dbReference type="Rhea" id="RHEA:24898"/>
        <dbReference type="ChEBI" id="CHEBI:33019"/>
        <dbReference type="ChEBI" id="CHEBI:37565"/>
        <dbReference type="ChEBI" id="CHEBI:58805"/>
        <dbReference type="EC" id="2.7.7.65"/>
    </reaction>
</comment>
<gene>
    <name evidence="6" type="ORF">G5C33_15935</name>
</gene>
<evidence type="ECO:0000313" key="6">
    <source>
        <dbReference type="EMBL" id="QIG81121.1"/>
    </source>
</evidence>
<dbReference type="GO" id="GO:0052621">
    <property type="term" value="F:diguanylate cyclase activity"/>
    <property type="evidence" value="ECO:0007669"/>
    <property type="project" value="UniProtKB-EC"/>
</dbReference>